<keyword evidence="6" id="KW-1185">Reference proteome</keyword>
<feature type="compositionally biased region" description="Basic residues" evidence="2">
    <location>
        <begin position="470"/>
        <end position="479"/>
    </location>
</feature>
<sequence length="801" mass="91747">MRTKKNDIHIFPKKENRRTKQTLDIEHPSTNSPGSVPKRYQSVFNKGTPLTSFGVKHDENYLRSHSPSNHIQSKTHQRSFKPVKEFLSTHQLVNSQLDGRRQSSSHTNNFTRSQTEATIQNVNIALTRTFNKLRQEPLHSDVTNARSSTIYTEPSSSRPVTTYQNTGTTTSSNYYYQLPSDKNRPLPPELTTRRPTKIFLSNVLPPNNSSNRTSTGTSLPVVHRSTTTLNEVKTNEHTNIRSRTPLRTSSKNHGTDLNELDKFNFNNVALDEHPKKSKTDKTDINHQKVKSRQQSPAPPYAPPIDKRYRTLTEVSVHPQMQSTVQQNTDQLPNISEPIVTGEIYTNHHRIQVEPTNEVKRITSPSPIKSQQIIDLQPNITVQYQRINSPIIKDPLNEAYIDRDHIHTQLLTVERTHKNDNDNISASKQQDLMYNPPILSAPPSSPSNPMWKKSRNKNSIRTGTGTLVTRKNTKNHRPSGRLKNYGDDSDSEITVTETQSKEYDIAHQNDLLPSDATSDVWSDLTSEFSDIKLRRYANIRTSTPNITQSSSLSSKEFGQMRKQLNNLQTMYNDLLKLFENDIETIKTSTKSNTPSETEHNGRKHRFRKVMPVIVQRQSNIDIKEINQRFTRLESSIITLAESIAKLSTQVQMQRVIKDDLSRLHEEIAELRQQLSQQKSSIPTNVQISHLITANIQHLAAINNINPINISTSYQPSNSIIHPRQARKIEQEEMLRYFLSLLHYDEYSSILEQEKIDFCELPFIDERKLQGLGIPYGPSIRIIHEAQQYFTSLLTLKSNGIYV</sequence>
<feature type="compositionally biased region" description="Polar residues" evidence="2">
    <location>
        <begin position="458"/>
        <end position="469"/>
    </location>
</feature>
<dbReference type="EMBL" id="CAJNOM010000303">
    <property type="protein sequence ID" value="CAF1337916.1"/>
    <property type="molecule type" value="Genomic_DNA"/>
</dbReference>
<feature type="compositionally biased region" description="Polar residues" evidence="2">
    <location>
        <begin position="141"/>
        <end position="160"/>
    </location>
</feature>
<feature type="compositionally biased region" description="Polar residues" evidence="2">
    <location>
        <begin position="241"/>
        <end position="252"/>
    </location>
</feature>
<organism evidence="5 6">
    <name type="scientific">Adineta steineri</name>
    <dbReference type="NCBI Taxonomy" id="433720"/>
    <lineage>
        <taxon>Eukaryota</taxon>
        <taxon>Metazoa</taxon>
        <taxon>Spiralia</taxon>
        <taxon>Gnathifera</taxon>
        <taxon>Rotifera</taxon>
        <taxon>Eurotatoria</taxon>
        <taxon>Bdelloidea</taxon>
        <taxon>Adinetida</taxon>
        <taxon>Adinetidae</taxon>
        <taxon>Adineta</taxon>
    </lineage>
</organism>
<gene>
    <name evidence="3" type="ORF">BJG266_LOCUS5143</name>
    <name evidence="4" type="ORF">QVE165_LOCUS33049</name>
    <name evidence="5" type="ORF">QVE165_LOCUS33267</name>
</gene>
<comment type="caution">
    <text evidence="5">The sequence shown here is derived from an EMBL/GenBank/DDBJ whole genome shotgun (WGS) entry which is preliminary data.</text>
</comment>
<dbReference type="EMBL" id="CAJNOM010000299">
    <property type="protein sequence ID" value="CAF1333928.1"/>
    <property type="molecule type" value="Genomic_DNA"/>
</dbReference>
<feature type="region of interest" description="Disordered" evidence="2">
    <location>
        <begin position="439"/>
        <end position="491"/>
    </location>
</feature>
<feature type="region of interest" description="Disordered" evidence="2">
    <location>
        <begin position="137"/>
        <end position="220"/>
    </location>
</feature>
<keyword evidence="1" id="KW-0175">Coiled coil</keyword>
<dbReference type="Proteomes" id="UP000663832">
    <property type="component" value="Unassembled WGS sequence"/>
</dbReference>
<feature type="coiled-coil region" evidence="1">
    <location>
        <begin position="652"/>
        <end position="679"/>
    </location>
</feature>
<feature type="region of interest" description="Disordered" evidence="2">
    <location>
        <begin position="235"/>
        <end position="302"/>
    </location>
</feature>
<name>A0A815GFX3_9BILA</name>
<dbReference type="InterPro" id="IPR013761">
    <property type="entry name" value="SAM/pointed_sf"/>
</dbReference>
<evidence type="ECO:0000313" key="4">
    <source>
        <dbReference type="EMBL" id="CAF1333928.1"/>
    </source>
</evidence>
<evidence type="ECO:0000256" key="2">
    <source>
        <dbReference type="SAM" id="MobiDB-lite"/>
    </source>
</evidence>
<accession>A0A815GFX3</accession>
<feature type="compositionally biased region" description="Basic and acidic residues" evidence="2">
    <location>
        <begin position="270"/>
        <end position="286"/>
    </location>
</feature>
<dbReference type="OrthoDB" id="8188202at2759"/>
<proteinExistence type="predicted"/>
<evidence type="ECO:0000313" key="3">
    <source>
        <dbReference type="EMBL" id="CAF0799897.1"/>
    </source>
</evidence>
<dbReference type="Proteomes" id="UP000663877">
    <property type="component" value="Unassembled WGS sequence"/>
</dbReference>
<protein>
    <recommendedName>
        <fullName evidence="7">SAM domain-containing protein</fullName>
    </recommendedName>
</protein>
<dbReference type="AlphaFoldDB" id="A0A815GFX3"/>
<dbReference type="EMBL" id="CAJNOI010000013">
    <property type="protein sequence ID" value="CAF0799897.1"/>
    <property type="molecule type" value="Genomic_DNA"/>
</dbReference>
<feature type="compositionally biased region" description="Low complexity" evidence="2">
    <location>
        <begin position="200"/>
        <end position="218"/>
    </location>
</feature>
<feature type="compositionally biased region" description="Basic and acidic residues" evidence="2">
    <location>
        <begin position="1"/>
        <end position="14"/>
    </location>
</feature>
<feature type="region of interest" description="Disordered" evidence="2">
    <location>
        <begin position="1"/>
        <end position="39"/>
    </location>
</feature>
<evidence type="ECO:0008006" key="7">
    <source>
        <dbReference type="Google" id="ProtNLM"/>
    </source>
</evidence>
<dbReference type="Gene3D" id="1.10.150.50">
    <property type="entry name" value="Transcription Factor, Ets-1"/>
    <property type="match status" value="1"/>
</dbReference>
<feature type="compositionally biased region" description="Low complexity" evidence="2">
    <location>
        <begin position="161"/>
        <end position="177"/>
    </location>
</feature>
<feature type="compositionally biased region" description="Basic and acidic residues" evidence="2">
    <location>
        <begin position="253"/>
        <end position="262"/>
    </location>
</feature>
<reference evidence="5" key="1">
    <citation type="submission" date="2021-02" db="EMBL/GenBank/DDBJ databases">
        <authorList>
            <person name="Nowell W R."/>
        </authorList>
    </citation>
    <scope>NUCLEOTIDE SEQUENCE</scope>
</reference>
<evidence type="ECO:0000256" key="1">
    <source>
        <dbReference type="SAM" id="Coils"/>
    </source>
</evidence>
<evidence type="ECO:0000313" key="6">
    <source>
        <dbReference type="Proteomes" id="UP000663832"/>
    </source>
</evidence>
<evidence type="ECO:0000313" key="5">
    <source>
        <dbReference type="EMBL" id="CAF1337916.1"/>
    </source>
</evidence>